<sequence length="208" mass="24374">MGVILSPRYILTPAHEYRIYSEFGVRVLFGETNHPHSVEDSFFANRTYRDVINAESEIHENFKFGVRRFNLALLRLEKDIEFNDRIQPICLPDVRPEPPERFTILPDVVNASSTVTRVDFGRCSSEWRRYGFHDSPEFSESHACVKLEREHDDCYGIEGSPLLGRFEDHGVERFVQYGFKYFGDCTDGLQIYTNVSFHLEWILERIKV</sequence>
<dbReference type="KEGG" id="cqu:CpipJ_CPIJ003624"/>
<keyword evidence="2" id="KW-0325">Glycoprotein</keyword>
<name>B0W9L9_CULQU</name>
<dbReference type="OrthoDB" id="7840639at2759"/>
<dbReference type="InParanoid" id="B0W9L9"/>
<evidence type="ECO:0000256" key="3">
    <source>
        <dbReference type="ARBA" id="ARBA00024195"/>
    </source>
</evidence>
<reference evidence="5" key="1">
    <citation type="submission" date="2007-03" db="EMBL/GenBank/DDBJ databases">
        <title>Annotation of Culex pipiens quinquefasciatus.</title>
        <authorList>
            <consortium name="The Broad Institute Genome Sequencing Platform"/>
            <person name="Atkinson P.W."/>
            <person name="Hemingway J."/>
            <person name="Christensen B.M."/>
            <person name="Higgs S."/>
            <person name="Kodira C."/>
            <person name="Hannick L."/>
            <person name="Megy K."/>
            <person name="O'Leary S."/>
            <person name="Pearson M."/>
            <person name="Haas B.J."/>
            <person name="Mauceli E."/>
            <person name="Wortman J.R."/>
            <person name="Lee N.H."/>
            <person name="Guigo R."/>
            <person name="Stanke M."/>
            <person name="Alvarado L."/>
            <person name="Amedeo P."/>
            <person name="Antoine C.H."/>
            <person name="Arensburger P."/>
            <person name="Bidwell S.L."/>
            <person name="Crawford M."/>
            <person name="Camaro F."/>
            <person name="Devon K."/>
            <person name="Engels R."/>
            <person name="Hammond M."/>
            <person name="Howarth C."/>
            <person name="Koehrsen M."/>
            <person name="Lawson D."/>
            <person name="Montgomery P."/>
            <person name="Nene V."/>
            <person name="Nusbaum C."/>
            <person name="Puiu D."/>
            <person name="Romero-Severson J."/>
            <person name="Severson D.W."/>
            <person name="Shumway M."/>
            <person name="Sisk P."/>
            <person name="Stolte C."/>
            <person name="Zeng Q."/>
            <person name="Eisenstadt E."/>
            <person name="Fraser-Liggett C."/>
            <person name="Strausberg R."/>
            <person name="Galagan J."/>
            <person name="Birren B."/>
            <person name="Collins F.H."/>
        </authorList>
    </citation>
    <scope>NUCLEOTIDE SEQUENCE [LARGE SCALE GENOMIC DNA]</scope>
    <source>
        <strain evidence="5">JHB</strain>
    </source>
</reference>
<comment type="similarity">
    <text evidence="3">Belongs to the peptidase S1 family. CLIP subfamily.</text>
</comment>
<dbReference type="eggNOG" id="KOG3627">
    <property type="taxonomic scope" value="Eukaryota"/>
</dbReference>
<organism>
    <name type="scientific">Culex quinquefasciatus</name>
    <name type="common">Southern house mosquito</name>
    <name type="synonym">Culex pungens</name>
    <dbReference type="NCBI Taxonomy" id="7176"/>
    <lineage>
        <taxon>Eukaryota</taxon>
        <taxon>Metazoa</taxon>
        <taxon>Ecdysozoa</taxon>
        <taxon>Arthropoda</taxon>
        <taxon>Hexapoda</taxon>
        <taxon>Insecta</taxon>
        <taxon>Pterygota</taxon>
        <taxon>Neoptera</taxon>
        <taxon>Endopterygota</taxon>
        <taxon>Diptera</taxon>
        <taxon>Nematocera</taxon>
        <taxon>Culicoidea</taxon>
        <taxon>Culicidae</taxon>
        <taxon>Culicinae</taxon>
        <taxon>Culicini</taxon>
        <taxon>Culex</taxon>
        <taxon>Culex</taxon>
    </lineage>
</organism>
<dbReference type="InterPro" id="IPR051487">
    <property type="entry name" value="Ser/Thr_Proteases_Immune/Dev"/>
</dbReference>
<evidence type="ECO:0000313" key="7">
    <source>
        <dbReference type="Proteomes" id="UP000002320"/>
    </source>
</evidence>
<dbReference type="GO" id="GO:0006508">
    <property type="term" value="P:proteolysis"/>
    <property type="evidence" value="ECO:0007669"/>
    <property type="project" value="InterPro"/>
</dbReference>
<dbReference type="VEuPathDB" id="VectorBase:CPIJ003624"/>
<dbReference type="EnsemblMetazoa" id="CPIJ003624-RA">
    <property type="protein sequence ID" value="CPIJ003624-PA"/>
    <property type="gene ID" value="CPIJ003624"/>
</dbReference>
<dbReference type="HOGENOM" id="CLU_1322064_0_0_1"/>
<dbReference type="SUPFAM" id="SSF50494">
    <property type="entry name" value="Trypsin-like serine proteases"/>
    <property type="match status" value="1"/>
</dbReference>
<dbReference type="EMBL" id="DS231865">
    <property type="protein sequence ID" value="EDS40338.1"/>
    <property type="molecule type" value="Genomic_DNA"/>
</dbReference>
<dbReference type="VEuPathDB" id="VectorBase:CQUJHB002728"/>
<dbReference type="PANTHER" id="PTHR24256">
    <property type="entry name" value="TRYPTASE-RELATED"/>
    <property type="match status" value="1"/>
</dbReference>
<dbReference type="SMART" id="SM00020">
    <property type="entry name" value="Tryp_SPc"/>
    <property type="match status" value="1"/>
</dbReference>
<evidence type="ECO:0000259" key="4">
    <source>
        <dbReference type="PROSITE" id="PS50240"/>
    </source>
</evidence>
<evidence type="ECO:0000313" key="5">
    <source>
        <dbReference type="EMBL" id="EDS40338.1"/>
    </source>
</evidence>
<dbReference type="AlphaFoldDB" id="B0W9L9"/>
<reference evidence="6" key="2">
    <citation type="submission" date="2021-02" db="UniProtKB">
        <authorList>
            <consortium name="EnsemblMetazoa"/>
        </authorList>
    </citation>
    <scope>IDENTIFICATION</scope>
    <source>
        <strain evidence="6">JHB</strain>
    </source>
</reference>
<dbReference type="Gene3D" id="2.40.10.10">
    <property type="entry name" value="Trypsin-like serine proteases"/>
    <property type="match status" value="2"/>
</dbReference>
<dbReference type="Pfam" id="PF00089">
    <property type="entry name" value="Trypsin"/>
    <property type="match status" value="1"/>
</dbReference>
<dbReference type="InterPro" id="IPR043504">
    <property type="entry name" value="Peptidase_S1_PA_chymotrypsin"/>
</dbReference>
<keyword evidence="7" id="KW-1185">Reference proteome</keyword>
<proteinExistence type="inferred from homology"/>
<gene>
    <name evidence="6" type="primary">6035172</name>
    <name evidence="5" type="ORF">CpipJ_CPIJ003624</name>
</gene>
<dbReference type="InterPro" id="IPR009003">
    <property type="entry name" value="Peptidase_S1_PA"/>
</dbReference>
<dbReference type="Proteomes" id="UP000002320">
    <property type="component" value="Unassembled WGS sequence"/>
</dbReference>
<keyword evidence="1" id="KW-1015">Disulfide bond</keyword>
<evidence type="ECO:0000313" key="6">
    <source>
        <dbReference type="EnsemblMetazoa" id="CPIJ003624-PA"/>
    </source>
</evidence>
<dbReference type="GO" id="GO:0004252">
    <property type="term" value="F:serine-type endopeptidase activity"/>
    <property type="evidence" value="ECO:0007669"/>
    <property type="project" value="InterPro"/>
</dbReference>
<accession>B0W9L9</accession>
<dbReference type="InterPro" id="IPR001254">
    <property type="entry name" value="Trypsin_dom"/>
</dbReference>
<dbReference type="PROSITE" id="PS50240">
    <property type="entry name" value="TRYPSIN_DOM"/>
    <property type="match status" value="1"/>
</dbReference>
<evidence type="ECO:0000256" key="2">
    <source>
        <dbReference type="ARBA" id="ARBA00023180"/>
    </source>
</evidence>
<protein>
    <submittedName>
        <fullName evidence="5">Predicted protein</fullName>
    </submittedName>
</protein>
<evidence type="ECO:0000256" key="1">
    <source>
        <dbReference type="ARBA" id="ARBA00023157"/>
    </source>
</evidence>
<feature type="domain" description="Peptidase S1" evidence="4">
    <location>
        <begin position="1"/>
        <end position="207"/>
    </location>
</feature>